<evidence type="ECO:0000313" key="1">
    <source>
        <dbReference type="EMBL" id="OAF16619.1"/>
    </source>
</evidence>
<keyword evidence="2" id="KW-1185">Reference proteome</keyword>
<organism evidence="1 2">
    <name type="scientific">Bradyrhizobium centrolobii</name>
    <dbReference type="NCBI Taxonomy" id="1505087"/>
    <lineage>
        <taxon>Bacteria</taxon>
        <taxon>Pseudomonadati</taxon>
        <taxon>Pseudomonadota</taxon>
        <taxon>Alphaproteobacteria</taxon>
        <taxon>Hyphomicrobiales</taxon>
        <taxon>Nitrobacteraceae</taxon>
        <taxon>Bradyrhizobium</taxon>
    </lineage>
</organism>
<evidence type="ECO:0000313" key="2">
    <source>
        <dbReference type="Proteomes" id="UP000076959"/>
    </source>
</evidence>
<protein>
    <submittedName>
        <fullName evidence="1">Uncharacterized protein</fullName>
    </submittedName>
</protein>
<name>A0A176Z7E4_9BRAD</name>
<dbReference type="OrthoDB" id="8247267at2"/>
<dbReference type="EMBL" id="LUUB01000011">
    <property type="protein sequence ID" value="OAF16619.1"/>
    <property type="molecule type" value="Genomic_DNA"/>
</dbReference>
<accession>A0A176Z7E4</accession>
<dbReference type="AlphaFoldDB" id="A0A176Z7E4"/>
<comment type="caution">
    <text evidence="1">The sequence shown here is derived from an EMBL/GenBank/DDBJ whole genome shotgun (WGS) entry which is preliminary data.</text>
</comment>
<reference evidence="1 2" key="1">
    <citation type="submission" date="2016-03" db="EMBL/GenBank/DDBJ databases">
        <title>Draft Genome Sequence of the Strain BR 10245 (Bradyrhizobium sp.) isolated from nodules of Centrolobium paraense.</title>
        <authorList>
            <person name="Simoes-Araujo J.L.Sr."/>
            <person name="Barauna A.C."/>
            <person name="Silva K."/>
            <person name="Zilli J.E."/>
        </authorList>
    </citation>
    <scope>NUCLEOTIDE SEQUENCE [LARGE SCALE GENOMIC DNA]</scope>
    <source>
        <strain evidence="1 2">BR 10245</strain>
    </source>
</reference>
<sequence>MKSIGRLRWVVDNDRQDLADYEAGRLSCRDGEDDAEQESATERILKNLALIRAYEAKAD</sequence>
<gene>
    <name evidence="1" type="ORF">AYJ54_37670</name>
</gene>
<dbReference type="Proteomes" id="UP000076959">
    <property type="component" value="Unassembled WGS sequence"/>
</dbReference>
<proteinExistence type="predicted"/>
<dbReference type="RefSeq" id="WP_063696017.1">
    <property type="nucleotide sequence ID" value="NZ_LUUB01000011.1"/>
</dbReference>